<feature type="transmembrane region" description="Helical" evidence="10">
    <location>
        <begin position="376"/>
        <end position="397"/>
    </location>
</feature>
<feature type="transmembrane region" description="Helical" evidence="10">
    <location>
        <begin position="291"/>
        <end position="309"/>
    </location>
</feature>
<dbReference type="SMART" id="SM00382">
    <property type="entry name" value="AAA"/>
    <property type="match status" value="1"/>
</dbReference>
<dbReference type="Pfam" id="PF00005">
    <property type="entry name" value="ABC_tran"/>
    <property type="match status" value="1"/>
</dbReference>
<dbReference type="InterPro" id="IPR039421">
    <property type="entry name" value="Type_1_exporter"/>
</dbReference>
<sequence>MRLADASTVYRLTHFGTYAVVTILETALCLQHSWFSIYHDHVQLALHILRVLLLVWLCAITLELAPRISNTDEDSATPLYPGSERTPHGALPKLDLEGDSQTKGDNGRNASNEQLQRVEKLGGWWAYLKEFRIFLPYIIPARNKKFYFYGVIVILLILSDRASNMLGPRLLGDIVQQVYELQGTDQLPWRHILFLVFVIKIPHDLVLTPIQRGVLTRFNYWSYQSLFGFSFETIMGLSLEYHDNKKSGEVQEAINQARSLHKLVDDFIVIWIPFVLDVGLAFGYLTYLFDVYVGLVLITTYVCYGIVSYKLTPWVVKQGPAYKEAGRAAANIMSESIANWPAAFYFNRQDYQKCRFNDVTKRELWLETQVYDRRQILTIAHNLVLILGHCAAMLLAARRAVRRDKSVGDFVTLLMYWAILTKPLFTLQHVYKELIALTIDAEALLQLHQTEPTVVDAEDAKDLVFKGGKVEYRNVSFAYNGQKPVIKELNFTVPPGSTVAFVGQTGGGKTTTCDKLLFRGYDVSSGSILIDGQDIRHVTQHSLRETLGIVRQEQCFYNDTVLEVVRFARLEATNEEVYEACRNAAVHDQILRFPKGYQSMIGERGVKLSGGERQRLAIAQVFLRNPKIIVLDEATSTVDNVTESEIQDAFSRICEGRTTFVIAHRLSTVEHADQIFVLDQGRIAERGNHEQLLEIRGKYYDLWTKK</sequence>
<dbReference type="PROSITE" id="PS50929">
    <property type="entry name" value="ABC_TM1F"/>
    <property type="match status" value="1"/>
</dbReference>
<gene>
    <name evidence="13" type="ORF">BDV95DRAFT_493356</name>
</gene>
<evidence type="ECO:0000256" key="1">
    <source>
        <dbReference type="ARBA" id="ARBA00004141"/>
    </source>
</evidence>
<dbReference type="PANTHER" id="PTHR24221">
    <property type="entry name" value="ATP-BINDING CASSETTE SUB-FAMILY B"/>
    <property type="match status" value="1"/>
</dbReference>
<comment type="subcellular location">
    <subcellularLocation>
        <location evidence="1">Membrane</location>
        <topology evidence="1">Multi-pass membrane protein</topology>
    </subcellularLocation>
</comment>
<evidence type="ECO:0000256" key="9">
    <source>
        <dbReference type="SAM" id="MobiDB-lite"/>
    </source>
</evidence>
<name>A0A7C8I685_9PLEO</name>
<dbReference type="PROSITE" id="PS50893">
    <property type="entry name" value="ABC_TRANSPORTER_2"/>
    <property type="match status" value="1"/>
</dbReference>
<reference evidence="13 14" key="1">
    <citation type="submission" date="2020-01" db="EMBL/GenBank/DDBJ databases">
        <authorList>
            <consortium name="DOE Joint Genome Institute"/>
            <person name="Haridas S."/>
            <person name="Albert R."/>
            <person name="Binder M."/>
            <person name="Bloem J."/>
            <person name="Labutti K."/>
            <person name="Salamov A."/>
            <person name="Andreopoulos B."/>
            <person name="Baker S.E."/>
            <person name="Barry K."/>
            <person name="Bills G."/>
            <person name="Bluhm B.H."/>
            <person name="Cannon C."/>
            <person name="Castanera R."/>
            <person name="Culley D.E."/>
            <person name="Daum C."/>
            <person name="Ezra D."/>
            <person name="Gonzalez J.B."/>
            <person name="Henrissat B."/>
            <person name="Kuo A."/>
            <person name="Liang C."/>
            <person name="Lipzen A."/>
            <person name="Lutzoni F."/>
            <person name="Magnuson J."/>
            <person name="Mondo S."/>
            <person name="Nolan M."/>
            <person name="Ohm R."/>
            <person name="Pangilinan J."/>
            <person name="Park H.-J.H."/>
            <person name="Ramirez L."/>
            <person name="Alfaro M."/>
            <person name="Sun H."/>
            <person name="Tritt A."/>
            <person name="Yoshinaga Y."/>
            <person name="Zwiers L.-H.L."/>
            <person name="Turgeon B.G."/>
            <person name="Goodwin S.B."/>
            <person name="Spatafora J.W."/>
            <person name="Crous P.W."/>
            <person name="Grigoriev I.V."/>
        </authorList>
    </citation>
    <scope>NUCLEOTIDE SEQUENCE [LARGE SCALE GENOMIC DNA]</scope>
    <source>
        <strain evidence="13 14">CBS 611.86</strain>
    </source>
</reference>
<dbReference type="SUPFAM" id="SSF90123">
    <property type="entry name" value="ABC transporter transmembrane region"/>
    <property type="match status" value="1"/>
</dbReference>
<feature type="non-terminal residue" evidence="13">
    <location>
        <position position="706"/>
    </location>
</feature>
<evidence type="ECO:0000256" key="7">
    <source>
        <dbReference type="ARBA" id="ARBA00023136"/>
    </source>
</evidence>
<evidence type="ECO:0000256" key="6">
    <source>
        <dbReference type="ARBA" id="ARBA00022989"/>
    </source>
</evidence>
<evidence type="ECO:0000256" key="4">
    <source>
        <dbReference type="ARBA" id="ARBA00022741"/>
    </source>
</evidence>
<comment type="caution">
    <text evidence="13">The sequence shown here is derived from an EMBL/GenBank/DDBJ whole genome shotgun (WGS) entry which is preliminary data.</text>
</comment>
<protein>
    <submittedName>
        <fullName evidence="13">P-loop containing nucleoside triphosphate hydrolase protein</fullName>
    </submittedName>
</protein>
<accession>A0A7C8I685</accession>
<dbReference type="Pfam" id="PF00664">
    <property type="entry name" value="ABC_membrane"/>
    <property type="match status" value="1"/>
</dbReference>
<dbReference type="GO" id="GO:0016887">
    <property type="term" value="F:ATP hydrolysis activity"/>
    <property type="evidence" value="ECO:0007669"/>
    <property type="project" value="InterPro"/>
</dbReference>
<feature type="transmembrane region" description="Helical" evidence="10">
    <location>
        <begin position="146"/>
        <end position="167"/>
    </location>
</feature>
<evidence type="ECO:0000256" key="8">
    <source>
        <dbReference type="ARBA" id="ARBA00024363"/>
    </source>
</evidence>
<evidence type="ECO:0000256" key="5">
    <source>
        <dbReference type="ARBA" id="ARBA00022840"/>
    </source>
</evidence>
<dbReference type="InterPro" id="IPR036640">
    <property type="entry name" value="ABC1_TM_sf"/>
</dbReference>
<dbReference type="PROSITE" id="PS00211">
    <property type="entry name" value="ABC_TRANSPORTER_1"/>
    <property type="match status" value="1"/>
</dbReference>
<dbReference type="OrthoDB" id="6500128at2759"/>
<organism evidence="13 14">
    <name type="scientific">Massariosphaeria phaeospora</name>
    <dbReference type="NCBI Taxonomy" id="100035"/>
    <lineage>
        <taxon>Eukaryota</taxon>
        <taxon>Fungi</taxon>
        <taxon>Dikarya</taxon>
        <taxon>Ascomycota</taxon>
        <taxon>Pezizomycotina</taxon>
        <taxon>Dothideomycetes</taxon>
        <taxon>Pleosporomycetidae</taxon>
        <taxon>Pleosporales</taxon>
        <taxon>Pleosporales incertae sedis</taxon>
        <taxon>Massariosphaeria</taxon>
    </lineage>
</organism>
<evidence type="ECO:0000256" key="2">
    <source>
        <dbReference type="ARBA" id="ARBA00022448"/>
    </source>
</evidence>
<dbReference type="FunFam" id="3.40.50.300:FF:000287">
    <property type="entry name" value="Multidrug ABC transporter ATP-binding protein"/>
    <property type="match status" value="1"/>
</dbReference>
<dbReference type="InterPro" id="IPR027417">
    <property type="entry name" value="P-loop_NTPase"/>
</dbReference>
<feature type="domain" description="ABC transmembrane type-1" evidence="12">
    <location>
        <begin position="151"/>
        <end position="436"/>
    </location>
</feature>
<feature type="region of interest" description="Disordered" evidence="9">
    <location>
        <begin position="73"/>
        <end position="112"/>
    </location>
</feature>
<dbReference type="AlphaFoldDB" id="A0A7C8I685"/>
<proteinExistence type="inferred from homology"/>
<dbReference type="GO" id="GO:0005774">
    <property type="term" value="C:vacuolar membrane"/>
    <property type="evidence" value="ECO:0007669"/>
    <property type="project" value="TreeGrafter"/>
</dbReference>
<dbReference type="InterPro" id="IPR011527">
    <property type="entry name" value="ABC1_TM_dom"/>
</dbReference>
<keyword evidence="4" id="KW-0547">Nucleotide-binding</keyword>
<comment type="similarity">
    <text evidence="8">Belongs to the ABC transporter superfamily. ABCB family. Heavy Metal importer (TC 3.A.1.210) subfamily.</text>
</comment>
<dbReference type="Proteomes" id="UP000481861">
    <property type="component" value="Unassembled WGS sequence"/>
</dbReference>
<feature type="transmembrane region" description="Helical" evidence="10">
    <location>
        <begin position="267"/>
        <end position="285"/>
    </location>
</feature>
<feature type="transmembrane region" description="Helical" evidence="10">
    <location>
        <begin position="12"/>
        <end position="35"/>
    </location>
</feature>
<keyword evidence="2" id="KW-0813">Transport</keyword>
<keyword evidence="14" id="KW-1185">Reference proteome</keyword>
<dbReference type="Gene3D" id="3.40.50.300">
    <property type="entry name" value="P-loop containing nucleotide triphosphate hydrolases"/>
    <property type="match status" value="1"/>
</dbReference>
<keyword evidence="6 10" id="KW-1133">Transmembrane helix</keyword>
<feature type="transmembrane region" description="Helical" evidence="10">
    <location>
        <begin position="47"/>
        <end position="65"/>
    </location>
</feature>
<evidence type="ECO:0000256" key="3">
    <source>
        <dbReference type="ARBA" id="ARBA00022692"/>
    </source>
</evidence>
<dbReference type="Gene3D" id="1.20.1560.10">
    <property type="entry name" value="ABC transporter type 1, transmembrane domain"/>
    <property type="match status" value="1"/>
</dbReference>
<dbReference type="PANTHER" id="PTHR24221:SF651">
    <property type="entry name" value="HEAVY METAL TOLERANCE PROTEIN"/>
    <property type="match status" value="1"/>
</dbReference>
<evidence type="ECO:0000313" key="13">
    <source>
        <dbReference type="EMBL" id="KAF2871829.1"/>
    </source>
</evidence>
<evidence type="ECO:0000259" key="12">
    <source>
        <dbReference type="PROSITE" id="PS50929"/>
    </source>
</evidence>
<feature type="domain" description="ABC transporter" evidence="11">
    <location>
        <begin position="470"/>
        <end position="705"/>
    </location>
</feature>
<evidence type="ECO:0000313" key="14">
    <source>
        <dbReference type="Proteomes" id="UP000481861"/>
    </source>
</evidence>
<keyword evidence="5" id="KW-0067">ATP-binding</keyword>
<dbReference type="InterPro" id="IPR017871">
    <property type="entry name" value="ABC_transporter-like_CS"/>
</dbReference>
<evidence type="ECO:0000256" key="10">
    <source>
        <dbReference type="SAM" id="Phobius"/>
    </source>
</evidence>
<keyword evidence="13" id="KW-0378">Hydrolase</keyword>
<evidence type="ECO:0000259" key="11">
    <source>
        <dbReference type="PROSITE" id="PS50893"/>
    </source>
</evidence>
<dbReference type="EMBL" id="JAADJZ010000010">
    <property type="protein sequence ID" value="KAF2871829.1"/>
    <property type="molecule type" value="Genomic_DNA"/>
</dbReference>
<dbReference type="InterPro" id="IPR003593">
    <property type="entry name" value="AAA+_ATPase"/>
</dbReference>
<dbReference type="GO" id="GO:0005524">
    <property type="term" value="F:ATP binding"/>
    <property type="evidence" value="ECO:0007669"/>
    <property type="project" value="UniProtKB-KW"/>
</dbReference>
<feature type="compositionally biased region" description="Basic and acidic residues" evidence="9">
    <location>
        <begin position="94"/>
        <end position="106"/>
    </location>
</feature>
<dbReference type="GO" id="GO:0140359">
    <property type="term" value="F:ABC-type transporter activity"/>
    <property type="evidence" value="ECO:0007669"/>
    <property type="project" value="InterPro"/>
</dbReference>
<keyword evidence="7 10" id="KW-0472">Membrane</keyword>
<keyword evidence="3 10" id="KW-0812">Transmembrane</keyword>
<dbReference type="SUPFAM" id="SSF52540">
    <property type="entry name" value="P-loop containing nucleoside triphosphate hydrolases"/>
    <property type="match status" value="1"/>
</dbReference>
<dbReference type="InterPro" id="IPR003439">
    <property type="entry name" value="ABC_transporter-like_ATP-bd"/>
</dbReference>